<dbReference type="InterPro" id="IPR030470">
    <property type="entry name" value="UbiA_prenylTrfase_CS"/>
</dbReference>
<feature type="transmembrane region" description="Helical" evidence="14">
    <location>
        <begin position="426"/>
        <end position="448"/>
    </location>
</feature>
<feature type="transmembrane region" description="Helical" evidence="14">
    <location>
        <begin position="280"/>
        <end position="299"/>
    </location>
</feature>
<dbReference type="PROSITE" id="PS00943">
    <property type="entry name" value="UBIA"/>
    <property type="match status" value="1"/>
</dbReference>
<evidence type="ECO:0000256" key="5">
    <source>
        <dbReference type="ARBA" id="ARBA00022679"/>
    </source>
</evidence>
<proteinExistence type="inferred from homology"/>
<keyword evidence="5" id="KW-0808">Transferase</keyword>
<evidence type="ECO:0000256" key="6">
    <source>
        <dbReference type="ARBA" id="ARBA00022692"/>
    </source>
</evidence>
<dbReference type="FunFam" id="1.10.357.140:FF:000004">
    <property type="entry name" value="Protoheme IX farnesyltransferase, mitochondrial"/>
    <property type="match status" value="1"/>
</dbReference>
<dbReference type="AlphaFoldDB" id="A0A2T7PX73"/>
<protein>
    <recommendedName>
        <fullName evidence="4">Protoheme IX farnesyltransferase, mitochondrial</fullName>
        <ecNumber evidence="3">2.5.1.141</ecNumber>
    </recommendedName>
    <alternativeName>
        <fullName evidence="12">Heme O synthase</fullName>
    </alternativeName>
</protein>
<comment type="similarity">
    <text evidence="2">Belongs to the UbiA prenyltransferase family.</text>
</comment>
<evidence type="ECO:0000313" key="15">
    <source>
        <dbReference type="EMBL" id="PVD38009.1"/>
    </source>
</evidence>
<dbReference type="PANTHER" id="PTHR43448">
    <property type="entry name" value="PROTOHEME IX FARNESYLTRANSFERASE, MITOCHONDRIAL"/>
    <property type="match status" value="1"/>
</dbReference>
<keyword evidence="10" id="KW-0350">Heme biosynthesis</keyword>
<dbReference type="STRING" id="400727.A0A2T7PX73"/>
<evidence type="ECO:0000256" key="9">
    <source>
        <dbReference type="ARBA" id="ARBA00023128"/>
    </source>
</evidence>
<dbReference type="Gene3D" id="1.10.357.140">
    <property type="entry name" value="UbiA prenyltransferase"/>
    <property type="match status" value="1"/>
</dbReference>
<feature type="transmembrane region" description="Helical" evidence="14">
    <location>
        <begin position="305"/>
        <end position="327"/>
    </location>
</feature>
<comment type="catalytic activity">
    <reaction evidence="13">
        <text>heme b + (2E,6E)-farnesyl diphosphate + H2O = Fe(II)-heme o + diphosphate</text>
        <dbReference type="Rhea" id="RHEA:28070"/>
        <dbReference type="ChEBI" id="CHEBI:15377"/>
        <dbReference type="ChEBI" id="CHEBI:33019"/>
        <dbReference type="ChEBI" id="CHEBI:60344"/>
        <dbReference type="ChEBI" id="CHEBI:60530"/>
        <dbReference type="ChEBI" id="CHEBI:175763"/>
        <dbReference type="EC" id="2.5.1.141"/>
    </reaction>
</comment>
<gene>
    <name evidence="15" type="ORF">C0Q70_00614</name>
</gene>
<keyword evidence="11 14" id="KW-0472">Membrane</keyword>
<feature type="transmembrane region" description="Helical" evidence="14">
    <location>
        <begin position="528"/>
        <end position="546"/>
    </location>
</feature>
<keyword evidence="7" id="KW-0809">Transit peptide</keyword>
<evidence type="ECO:0000256" key="14">
    <source>
        <dbReference type="SAM" id="Phobius"/>
    </source>
</evidence>
<feature type="transmembrane region" description="Helical" evidence="14">
    <location>
        <begin position="399"/>
        <end position="420"/>
    </location>
</feature>
<keyword evidence="8 14" id="KW-1133">Transmembrane helix</keyword>
<comment type="subcellular location">
    <subcellularLocation>
        <location evidence="1">Mitochondrion membrane</location>
        <topology evidence="1">Multi-pass membrane protein</topology>
    </subcellularLocation>
</comment>
<organism evidence="15 16">
    <name type="scientific">Pomacea canaliculata</name>
    <name type="common">Golden apple snail</name>
    <dbReference type="NCBI Taxonomy" id="400727"/>
    <lineage>
        <taxon>Eukaryota</taxon>
        <taxon>Metazoa</taxon>
        <taxon>Spiralia</taxon>
        <taxon>Lophotrochozoa</taxon>
        <taxon>Mollusca</taxon>
        <taxon>Gastropoda</taxon>
        <taxon>Caenogastropoda</taxon>
        <taxon>Architaenioglossa</taxon>
        <taxon>Ampullarioidea</taxon>
        <taxon>Ampullariidae</taxon>
        <taxon>Pomacea</taxon>
    </lineage>
</organism>
<comment type="caution">
    <text evidence="15">The sequence shown here is derived from an EMBL/GenBank/DDBJ whole genome shotgun (WGS) entry which is preliminary data.</text>
</comment>
<evidence type="ECO:0000256" key="8">
    <source>
        <dbReference type="ARBA" id="ARBA00022989"/>
    </source>
</evidence>
<sequence>MNTYRVCFTLSRVCKVPGQLPPTLAKPLYLNDPPSTYCRRYALKAAAASKGTKPVSQDFINGDVVSEQISATNTSTLRPDVSVQTVDIADSEPISLHFKHAEQIVNVKAGSIASGLTLFIPKRNEVFSVHIPPSEQEKARRLFEALKREKGEGSESEELVASGGWFMRFKDRANFHNIKVQGEAASADEKAATEFPKALAKIIEEGGYCAQQVFNVDETGLLLQDNTIVPTTALRVTSGVVQTDMTNPAKRIDSIEEHQWKEQVLEFRKLPDYYLRLSKIRLTSLVVITTMAGYAMAPAAFEPTTFVLCTIGTGLTSCCANSINQFFEVPYDSQMNRTKNRVLVRGQISPLHAVTFAVICGATGLSILAVGVNGVTALLGGFNLVLYTLVYTPLKRISIVNTWVGSVVGAIPPMMGWAAGTGGLETGAWILAGILYAWQFPHFNALSWNLRPEYSRAGYRMMSVVNPGLCKRVALRYSVVSTGICLVAPLLDLTTWTFAVDSLPLNLYLTYLGWQFYRHGDSKSSRKLFRFSLIHLPALLLLMWISRKQWKSKSNDDESLKVGSKATAAS</sequence>
<dbReference type="PANTHER" id="PTHR43448:SF2">
    <property type="entry name" value="PROTOHEME IX FARNESYLTRANSFERASE, MITOCHONDRIAL"/>
    <property type="match status" value="1"/>
</dbReference>
<evidence type="ECO:0000256" key="10">
    <source>
        <dbReference type="ARBA" id="ARBA00023133"/>
    </source>
</evidence>
<dbReference type="GO" id="GO:0008495">
    <property type="term" value="F:protoheme IX farnesyltransferase activity"/>
    <property type="evidence" value="ECO:0007669"/>
    <property type="project" value="UniProtKB-EC"/>
</dbReference>
<evidence type="ECO:0000256" key="12">
    <source>
        <dbReference type="ARBA" id="ARBA00030253"/>
    </source>
</evidence>
<keyword evidence="16" id="KW-1185">Reference proteome</keyword>
<dbReference type="InterPro" id="IPR044878">
    <property type="entry name" value="UbiA_sf"/>
</dbReference>
<evidence type="ECO:0000256" key="2">
    <source>
        <dbReference type="ARBA" id="ARBA00005985"/>
    </source>
</evidence>
<name>A0A2T7PX73_POMCA</name>
<dbReference type="CDD" id="cd13957">
    <property type="entry name" value="PT_UbiA_Cox10"/>
    <property type="match status" value="1"/>
</dbReference>
<dbReference type="EMBL" id="PZQS01000001">
    <property type="protein sequence ID" value="PVD38009.1"/>
    <property type="molecule type" value="Genomic_DNA"/>
</dbReference>
<evidence type="ECO:0000256" key="7">
    <source>
        <dbReference type="ARBA" id="ARBA00022946"/>
    </source>
</evidence>
<dbReference type="NCBIfam" id="TIGR01473">
    <property type="entry name" value="cyoE_ctaB"/>
    <property type="match status" value="1"/>
</dbReference>
<dbReference type="InterPro" id="IPR000537">
    <property type="entry name" value="UbiA_prenyltransferase"/>
</dbReference>
<dbReference type="OrthoDB" id="5211at2759"/>
<dbReference type="Pfam" id="PF01040">
    <property type="entry name" value="UbiA"/>
    <property type="match status" value="1"/>
</dbReference>
<evidence type="ECO:0000256" key="3">
    <source>
        <dbReference type="ARBA" id="ARBA00012292"/>
    </source>
</evidence>
<dbReference type="EC" id="2.5.1.141" evidence="3"/>
<keyword evidence="6 14" id="KW-0812">Transmembrane</keyword>
<evidence type="ECO:0000256" key="11">
    <source>
        <dbReference type="ARBA" id="ARBA00023136"/>
    </source>
</evidence>
<dbReference type="InterPro" id="IPR006369">
    <property type="entry name" value="Protohaem_IX_farnesylTrfase"/>
</dbReference>
<dbReference type="GO" id="GO:0031966">
    <property type="term" value="C:mitochondrial membrane"/>
    <property type="evidence" value="ECO:0007669"/>
    <property type="project" value="UniProtKB-SubCell"/>
</dbReference>
<feature type="transmembrane region" description="Helical" evidence="14">
    <location>
        <begin position="375"/>
        <end position="392"/>
    </location>
</feature>
<accession>A0A2T7PX73</accession>
<dbReference type="GO" id="GO:0006784">
    <property type="term" value="P:heme A biosynthetic process"/>
    <property type="evidence" value="ECO:0007669"/>
    <property type="project" value="TreeGrafter"/>
</dbReference>
<evidence type="ECO:0000256" key="13">
    <source>
        <dbReference type="ARBA" id="ARBA00047690"/>
    </source>
</evidence>
<dbReference type="HAMAP" id="MF_00154">
    <property type="entry name" value="CyoE_CtaB"/>
    <property type="match status" value="1"/>
</dbReference>
<reference evidence="15 16" key="1">
    <citation type="submission" date="2018-04" db="EMBL/GenBank/DDBJ databases">
        <title>The genome of golden apple snail Pomacea canaliculata provides insight into stress tolerance and invasive adaptation.</title>
        <authorList>
            <person name="Liu C."/>
            <person name="Liu B."/>
            <person name="Ren Y."/>
            <person name="Zhang Y."/>
            <person name="Wang H."/>
            <person name="Li S."/>
            <person name="Jiang F."/>
            <person name="Yin L."/>
            <person name="Zhang G."/>
            <person name="Qian W."/>
            <person name="Fan W."/>
        </authorList>
    </citation>
    <scope>NUCLEOTIDE SEQUENCE [LARGE SCALE GENOMIC DNA]</scope>
    <source>
        <strain evidence="15">SZHN2017</strain>
        <tissue evidence="15">Muscle</tissue>
    </source>
</reference>
<feature type="transmembrane region" description="Helical" evidence="14">
    <location>
        <begin position="469"/>
        <end position="490"/>
    </location>
</feature>
<evidence type="ECO:0000256" key="1">
    <source>
        <dbReference type="ARBA" id="ARBA00004225"/>
    </source>
</evidence>
<dbReference type="Proteomes" id="UP000245119">
    <property type="component" value="Linkage Group LG1"/>
</dbReference>
<evidence type="ECO:0000313" key="16">
    <source>
        <dbReference type="Proteomes" id="UP000245119"/>
    </source>
</evidence>
<feature type="transmembrane region" description="Helical" evidence="14">
    <location>
        <begin position="348"/>
        <end position="369"/>
    </location>
</feature>
<keyword evidence="9" id="KW-0496">Mitochondrion</keyword>
<evidence type="ECO:0000256" key="4">
    <source>
        <dbReference type="ARBA" id="ARBA00016335"/>
    </source>
</evidence>